<comment type="subunit">
    <text evidence="6">Interacts with LYAR and RPL23A. Interacts with the nuclear importin-beta receptor and, at a lower extent, with importin-alpha.</text>
</comment>
<dbReference type="SUPFAM" id="SSF52540">
    <property type="entry name" value="P-loop containing nucleoside triphosphate hydrolases"/>
    <property type="match status" value="1"/>
</dbReference>
<feature type="region of interest" description="Disordered" evidence="8">
    <location>
        <begin position="617"/>
        <end position="638"/>
    </location>
</feature>
<evidence type="ECO:0000313" key="10">
    <source>
        <dbReference type="EMBL" id="KAK2179611.1"/>
    </source>
</evidence>
<accession>A0AAD9KYA2</accession>
<dbReference type="PRINTS" id="PR00326">
    <property type="entry name" value="GTP1OBG"/>
</dbReference>
<reference evidence="10" key="1">
    <citation type="journal article" date="2023" name="Mol. Biol. Evol.">
        <title>Third-Generation Sequencing Reveals the Adaptive Role of the Epigenome in Three Deep-Sea Polychaetes.</title>
        <authorList>
            <person name="Perez M."/>
            <person name="Aroh O."/>
            <person name="Sun Y."/>
            <person name="Lan Y."/>
            <person name="Juniper S.K."/>
            <person name="Young C.R."/>
            <person name="Angers B."/>
            <person name="Qian P.Y."/>
        </authorList>
    </citation>
    <scope>NUCLEOTIDE SEQUENCE</scope>
    <source>
        <strain evidence="10">R07B-5</strain>
    </source>
</reference>
<evidence type="ECO:0000256" key="8">
    <source>
        <dbReference type="SAM" id="MobiDB-lite"/>
    </source>
</evidence>
<evidence type="ECO:0000256" key="6">
    <source>
        <dbReference type="ARBA" id="ARBA00065814"/>
    </source>
</evidence>
<dbReference type="InterPro" id="IPR027417">
    <property type="entry name" value="P-loop_NTPase"/>
</dbReference>
<evidence type="ECO:0000259" key="9">
    <source>
        <dbReference type="PROSITE" id="PS51721"/>
    </source>
</evidence>
<dbReference type="Gene3D" id="3.40.50.300">
    <property type="entry name" value="P-loop containing nucleotide triphosphate hydrolases"/>
    <property type="match status" value="1"/>
</dbReference>
<dbReference type="GO" id="GO:0005525">
    <property type="term" value="F:GTP binding"/>
    <property type="evidence" value="ECO:0007669"/>
    <property type="project" value="UniProtKB-KW"/>
</dbReference>
<evidence type="ECO:0000256" key="2">
    <source>
        <dbReference type="ARBA" id="ARBA00022741"/>
    </source>
</evidence>
<feature type="compositionally biased region" description="Acidic residues" evidence="8">
    <location>
        <begin position="546"/>
        <end position="571"/>
    </location>
</feature>
<dbReference type="EMBL" id="JAODUO010000481">
    <property type="protein sequence ID" value="KAK2179611.1"/>
    <property type="molecule type" value="Genomic_DNA"/>
</dbReference>
<feature type="region of interest" description="Disordered" evidence="8">
    <location>
        <begin position="1"/>
        <end position="36"/>
    </location>
</feature>
<dbReference type="CDD" id="cd01858">
    <property type="entry name" value="NGP_1"/>
    <property type="match status" value="1"/>
</dbReference>
<feature type="region of interest" description="Disordered" evidence="8">
    <location>
        <begin position="171"/>
        <end position="190"/>
    </location>
</feature>
<dbReference type="Gene3D" id="1.10.1580.10">
    <property type="match status" value="1"/>
</dbReference>
<evidence type="ECO:0000256" key="7">
    <source>
        <dbReference type="RuleBase" id="RU364023"/>
    </source>
</evidence>
<keyword evidence="2 7" id="KW-0547">Nucleotide-binding</keyword>
<feature type="region of interest" description="Disordered" evidence="8">
    <location>
        <begin position="525"/>
        <end position="603"/>
    </location>
</feature>
<keyword evidence="3 7" id="KW-0342">GTP-binding</keyword>
<dbReference type="InterPro" id="IPR030378">
    <property type="entry name" value="G_CP_dom"/>
</dbReference>
<evidence type="ECO:0000256" key="5">
    <source>
        <dbReference type="ARBA" id="ARBA00054763"/>
    </source>
</evidence>
<keyword evidence="11" id="KW-1185">Reference proteome</keyword>
<dbReference type="PANTHER" id="PTHR11089">
    <property type="entry name" value="GTP-BINDING PROTEIN-RELATED"/>
    <property type="match status" value="1"/>
</dbReference>
<evidence type="ECO:0000256" key="1">
    <source>
        <dbReference type="ARBA" id="ARBA00004604"/>
    </source>
</evidence>
<dbReference type="InterPro" id="IPR023179">
    <property type="entry name" value="GTP-bd_ortho_bundle_sf"/>
</dbReference>
<dbReference type="InterPro" id="IPR006073">
    <property type="entry name" value="GTP-bd"/>
</dbReference>
<dbReference type="InterPro" id="IPR024929">
    <property type="entry name" value="GNL2_CP_dom"/>
</dbReference>
<feature type="region of interest" description="Disordered" evidence="8">
    <location>
        <begin position="473"/>
        <end position="513"/>
    </location>
</feature>
<name>A0AAD9KYA2_RIDPI</name>
<dbReference type="AlphaFoldDB" id="A0AAD9KYA2"/>
<comment type="subcellular location">
    <subcellularLocation>
        <location evidence="1 7">Nucleus</location>
        <location evidence="1 7">Nucleolus</location>
    </subcellularLocation>
</comment>
<dbReference type="GO" id="GO:0005730">
    <property type="term" value="C:nucleolus"/>
    <property type="evidence" value="ECO:0007669"/>
    <property type="project" value="UniProtKB-SubCell"/>
</dbReference>
<dbReference type="Pfam" id="PF01926">
    <property type="entry name" value="MMR_HSR1"/>
    <property type="match status" value="1"/>
</dbReference>
<dbReference type="InterPro" id="IPR050755">
    <property type="entry name" value="TRAFAC_YlqF/YawG_RiboMat"/>
</dbReference>
<feature type="region of interest" description="Disordered" evidence="8">
    <location>
        <begin position="650"/>
        <end position="726"/>
    </location>
</feature>
<feature type="compositionally biased region" description="Basic residues" evidence="8">
    <location>
        <begin position="662"/>
        <end position="677"/>
    </location>
</feature>
<comment type="similarity">
    <text evidence="7">Belongs to the TRAFAC class YlqF/YawG GTPase family. NOG2 subfamily.</text>
</comment>
<dbReference type="Proteomes" id="UP001209878">
    <property type="component" value="Unassembled WGS sequence"/>
</dbReference>
<dbReference type="FunFam" id="1.10.1580.10:FF:000001">
    <property type="entry name" value="Nucleolar GTP-binding protein 2"/>
    <property type="match status" value="1"/>
</dbReference>
<dbReference type="Pfam" id="PF08153">
    <property type="entry name" value="NGP1NT"/>
    <property type="match status" value="1"/>
</dbReference>
<organism evidence="10 11">
    <name type="scientific">Ridgeia piscesae</name>
    <name type="common">Tubeworm</name>
    <dbReference type="NCBI Taxonomy" id="27915"/>
    <lineage>
        <taxon>Eukaryota</taxon>
        <taxon>Metazoa</taxon>
        <taxon>Spiralia</taxon>
        <taxon>Lophotrochozoa</taxon>
        <taxon>Annelida</taxon>
        <taxon>Polychaeta</taxon>
        <taxon>Sedentaria</taxon>
        <taxon>Canalipalpata</taxon>
        <taxon>Sabellida</taxon>
        <taxon>Siboglinidae</taxon>
        <taxon>Ridgeia</taxon>
    </lineage>
</organism>
<proteinExistence type="inferred from homology"/>
<comment type="function">
    <text evidence="5">GTPase that associates with pre-60S ribosomal subunits in the nucleolus and is required for their nuclear export and maturation. May promote cell proliferation possibly by increasing p53/TP53 protein levels, and consequently those of its downstream product CDKN1A/p21, and decreasing RPL23A protein levels.</text>
</comment>
<dbReference type="FunFam" id="3.40.50.300:FF:000559">
    <property type="entry name" value="Nuclear/nucleolar GTPase 2"/>
    <property type="match status" value="1"/>
</dbReference>
<protein>
    <recommendedName>
        <fullName evidence="7">Nucleolar GTP-binding protein 2</fullName>
    </recommendedName>
</protein>
<feature type="compositionally biased region" description="Basic and acidic residues" evidence="8">
    <location>
        <begin position="178"/>
        <end position="190"/>
    </location>
</feature>
<evidence type="ECO:0000256" key="4">
    <source>
        <dbReference type="ARBA" id="ARBA00023242"/>
    </source>
</evidence>
<evidence type="ECO:0000256" key="3">
    <source>
        <dbReference type="ARBA" id="ARBA00023134"/>
    </source>
</evidence>
<keyword evidence="4 7" id="KW-0539">Nucleus</keyword>
<feature type="domain" description="CP-type G" evidence="9">
    <location>
        <begin position="211"/>
        <end position="372"/>
    </location>
</feature>
<sequence>MAKTINTKTRNPKKMGINRSKGSLNPDRVTAKGGQNMRDRSTIKRLQMYRNFKAKRDSTGKIIRPAPFQSRLNPGTMARVEPNRKWFGNTRVITQTALQTFQEEMGKVMKDPYKVIMRQTKLPISLLNETAKNAKVHILDTESFDNTFGPKAQRKRPNIRVADMDSLLQQAGESSQKYNEEKDSDRVTEDLGFKPETPEVVFRAGQSRRIWGELYKVVDSSDVVVQVLDARDPMGTRSSYIERYLRKEKQHKHLFFILNKCDLVPTWVTQKWVSILSAEYPTLAFHASITNSFGKGALISLLRQFGKLDSDKKQISVSFIGYPNVGKSSIINTLRAKKVCKVAPIAGETKVWQYVTLMKRIFLIDCPGVVYPTGESQTEIVLKGVVRVENVRAPEDYIGAVLERVRKDYIEKTYHISSWTDPEDFLEQLAHRSGKLLKGGHADLSTMAKMVLNDWQRGKLPYFVKPPGHEKEELTANDAVKKTSTESCKKTATTKTAVEKKTNPRKVPKVKQDLSQISVDVNFVDDDIKPLEDEEDVDKDERESESASEMDEENEAEENEDVEEEDDEEDKCGELVECGTGKEGSEIQKTNRKKRKRKLEVSVSEKKLKYMKTASGTFLVSSPPGAAPSGTEPGASAYNVTETDSAVCVELTPKATQGQGRSSKKSRSKQRRKHKRQTGHDDSGDEQPRVTGKAKRQMYEAMKIKKIGQHFYTDTNVKNRSHRKTS</sequence>
<evidence type="ECO:0000313" key="11">
    <source>
        <dbReference type="Proteomes" id="UP001209878"/>
    </source>
</evidence>
<dbReference type="PROSITE" id="PS51721">
    <property type="entry name" value="G_CP"/>
    <property type="match status" value="1"/>
</dbReference>
<feature type="compositionally biased region" description="Basic and acidic residues" evidence="8">
    <location>
        <begin position="473"/>
        <end position="489"/>
    </location>
</feature>
<dbReference type="InterPro" id="IPR012971">
    <property type="entry name" value="NOG2_N_dom"/>
</dbReference>
<dbReference type="PANTHER" id="PTHR11089:SF9">
    <property type="entry name" value="NUCLEOLAR GTP-BINDING PROTEIN 2"/>
    <property type="match status" value="1"/>
</dbReference>
<comment type="caution">
    <text evidence="10">The sequence shown here is derived from an EMBL/GenBank/DDBJ whole genome shotgun (WGS) entry which is preliminary data.</text>
</comment>
<gene>
    <name evidence="10" type="ORF">NP493_480g03038</name>
</gene>
<feature type="compositionally biased region" description="Basic and acidic residues" evidence="8">
    <location>
        <begin position="678"/>
        <end position="688"/>
    </location>
</feature>